<keyword evidence="6" id="KW-0732">Signal</keyword>
<dbReference type="PANTHER" id="PTHR43142">
    <property type="entry name" value="CARBOXYLIC ESTER HYDROLASE"/>
    <property type="match status" value="1"/>
</dbReference>
<dbReference type="SUPFAM" id="SSF53474">
    <property type="entry name" value="alpha/beta-Hydrolases"/>
    <property type="match status" value="1"/>
</dbReference>
<comment type="similarity">
    <text evidence="1 6">Belongs to the type-B carboxylesterase/lipase family.</text>
</comment>
<evidence type="ECO:0000259" key="7">
    <source>
        <dbReference type="Pfam" id="PF00135"/>
    </source>
</evidence>
<keyword evidence="9" id="KW-1185">Reference proteome</keyword>
<evidence type="ECO:0000313" key="9">
    <source>
        <dbReference type="Proteomes" id="UP000295192"/>
    </source>
</evidence>
<keyword evidence="2" id="KW-0719">Serine esterase</keyword>
<keyword evidence="4" id="KW-1015">Disulfide bond</keyword>
<feature type="signal peptide" evidence="6">
    <location>
        <begin position="1"/>
        <end position="30"/>
    </location>
</feature>
<dbReference type="STRING" id="7232.A0A484BG50"/>
<proteinExistence type="inferred from homology"/>
<dbReference type="InterPro" id="IPR029058">
    <property type="entry name" value="AB_hydrolase_fold"/>
</dbReference>
<keyword evidence="5" id="KW-0325">Glycoprotein</keyword>
<dbReference type="EC" id="3.1.1.-" evidence="6"/>
<dbReference type="GO" id="GO:0052689">
    <property type="term" value="F:carboxylic ester hydrolase activity"/>
    <property type="evidence" value="ECO:0007669"/>
    <property type="project" value="UniProtKB-KW"/>
</dbReference>
<dbReference type="OMA" id="DGIIGHG"/>
<dbReference type="Gene3D" id="3.40.50.1820">
    <property type="entry name" value="alpha/beta hydrolase"/>
    <property type="match status" value="1"/>
</dbReference>
<keyword evidence="3 6" id="KW-0378">Hydrolase</keyword>
<dbReference type="AlphaFoldDB" id="A0A484BG50"/>
<feature type="chain" id="PRO_5019613239" description="Carboxylic ester hydrolase" evidence="6">
    <location>
        <begin position="31"/>
        <end position="565"/>
    </location>
</feature>
<sequence length="565" mass="63201">MASPLVVEVLLVVLPVVLLLQLSCCLGMAARDTEPIVSTTLGRIQGGTMKSFSNKTIYAFRGIPYAQPPLAELRFMPPQPIHAWGNATLKATSDSLICPQSGIKSLMSEDCLKLNVYTKNVTGSLPVIVYIHGGANVLGSGHSEYEAGPEYLLEHDLVMVAFNYRLGALGFLGGSNNAYLDQIMALEWVQAHISSFGGDPARVTLLGLSAGAMAVSLHLASPLSSGLFHGAILMSGSATNHFSIHNEFWTRILARHLGCPLYDSYDMTECLRNASWQSIIDVCSDWEQYKFINMKWNYEIDRYFLPNHPSTLIDKGTFNRVPLMVSYTANELDFTTLGHLEKELLLHDIMSHFHDWAPELFLFDYNVGKSRRLKNFYLGRDADELNATNIERFGQIFSDGIIGHGVHRLVQLARKHTKVYYSRMDYIGQRSVSAPMNEHNLPSGVGHADDWQYVMPSLWYGSILSPGHRDLFMMERLTGWMAHFAHTGEPLQNSSIYWPPCTAAQMQMLYNDNVTKLGPPDFVDRYRVWDELFPTPHSDGAARRPLQLAFVVAVALLSGLFSKLM</sequence>
<evidence type="ECO:0000256" key="6">
    <source>
        <dbReference type="RuleBase" id="RU361235"/>
    </source>
</evidence>
<dbReference type="InterPro" id="IPR019826">
    <property type="entry name" value="Carboxylesterase_B_AS"/>
</dbReference>
<dbReference type="OrthoDB" id="6846267at2759"/>
<dbReference type="Pfam" id="PF00135">
    <property type="entry name" value="COesterase"/>
    <property type="match status" value="1"/>
</dbReference>
<accession>A0A484BG50</accession>
<protein>
    <recommendedName>
        <fullName evidence="6">Carboxylic ester hydrolase</fullName>
        <ecNumber evidence="6">3.1.1.-</ecNumber>
    </recommendedName>
</protein>
<dbReference type="Proteomes" id="UP000295192">
    <property type="component" value="Unassembled WGS sequence"/>
</dbReference>
<evidence type="ECO:0000256" key="5">
    <source>
        <dbReference type="ARBA" id="ARBA00023180"/>
    </source>
</evidence>
<evidence type="ECO:0000256" key="1">
    <source>
        <dbReference type="ARBA" id="ARBA00005964"/>
    </source>
</evidence>
<evidence type="ECO:0000256" key="3">
    <source>
        <dbReference type="ARBA" id="ARBA00022801"/>
    </source>
</evidence>
<organism evidence="8 9">
    <name type="scientific">Drosophila navojoa</name>
    <name type="common">Fruit fly</name>
    <dbReference type="NCBI Taxonomy" id="7232"/>
    <lineage>
        <taxon>Eukaryota</taxon>
        <taxon>Metazoa</taxon>
        <taxon>Ecdysozoa</taxon>
        <taxon>Arthropoda</taxon>
        <taxon>Hexapoda</taxon>
        <taxon>Insecta</taxon>
        <taxon>Pterygota</taxon>
        <taxon>Neoptera</taxon>
        <taxon>Endopterygota</taxon>
        <taxon>Diptera</taxon>
        <taxon>Brachycera</taxon>
        <taxon>Muscomorpha</taxon>
        <taxon>Ephydroidea</taxon>
        <taxon>Drosophilidae</taxon>
        <taxon>Drosophila</taxon>
    </lineage>
</organism>
<evidence type="ECO:0000256" key="2">
    <source>
        <dbReference type="ARBA" id="ARBA00022487"/>
    </source>
</evidence>
<gene>
    <name evidence="8" type="ORF">AWZ03_006812</name>
</gene>
<feature type="domain" description="Carboxylesterase type B" evidence="7">
    <location>
        <begin position="34"/>
        <end position="510"/>
    </location>
</feature>
<dbReference type="PANTHER" id="PTHR43142:SF1">
    <property type="entry name" value="CARBOXYLIC ESTER HYDROLASE"/>
    <property type="match status" value="1"/>
</dbReference>
<name>A0A484BG50_DRONA</name>
<dbReference type="EMBL" id="LSRL02000053">
    <property type="protein sequence ID" value="TDG46765.1"/>
    <property type="molecule type" value="Genomic_DNA"/>
</dbReference>
<dbReference type="InterPro" id="IPR002018">
    <property type="entry name" value="CarbesteraseB"/>
</dbReference>
<dbReference type="PROSITE" id="PS00122">
    <property type="entry name" value="CARBOXYLESTERASE_B_1"/>
    <property type="match status" value="1"/>
</dbReference>
<comment type="caution">
    <text evidence="8">The sequence shown here is derived from an EMBL/GenBank/DDBJ whole genome shotgun (WGS) entry which is preliminary data.</text>
</comment>
<reference evidence="8 9" key="1">
    <citation type="journal article" date="2019" name="J. Hered.">
        <title>An Improved Genome Assembly for Drosophila navojoa, the Basal Species in the mojavensis Cluster.</title>
        <authorList>
            <person name="Vanderlinde T."/>
            <person name="Dupim E.G."/>
            <person name="Nazario-Yepiz N.O."/>
            <person name="Carvalho A.B."/>
        </authorList>
    </citation>
    <scope>NUCLEOTIDE SEQUENCE [LARGE SCALE GENOMIC DNA]</scope>
    <source>
        <strain evidence="8">Navoj_Jal97</strain>
        <tissue evidence="8">Whole organism</tissue>
    </source>
</reference>
<evidence type="ECO:0000313" key="8">
    <source>
        <dbReference type="EMBL" id="TDG46765.1"/>
    </source>
</evidence>
<evidence type="ECO:0000256" key="4">
    <source>
        <dbReference type="ARBA" id="ARBA00023157"/>
    </source>
</evidence>